<dbReference type="InterPro" id="IPR023346">
    <property type="entry name" value="Lysozyme-like_dom_sf"/>
</dbReference>
<keyword evidence="6 7" id="KW-0326">Glycosidase</keyword>
<dbReference type="InterPro" id="IPR051018">
    <property type="entry name" value="Bacteriophage_GH24"/>
</dbReference>
<comment type="similarity">
    <text evidence="7">Belongs to the glycosyl hydrolase 24 family.</text>
</comment>
<organism evidence="9 10">
    <name type="scientific">Methylobacterium bullatum</name>
    <dbReference type="NCBI Taxonomy" id="570505"/>
    <lineage>
        <taxon>Bacteria</taxon>
        <taxon>Pseudomonadati</taxon>
        <taxon>Pseudomonadota</taxon>
        <taxon>Alphaproteobacteria</taxon>
        <taxon>Hyphomicrobiales</taxon>
        <taxon>Methylobacteriaceae</taxon>
        <taxon>Methylobacterium</taxon>
    </lineage>
</organism>
<evidence type="ECO:0000313" key="10">
    <source>
        <dbReference type="Proteomes" id="UP001055307"/>
    </source>
</evidence>
<protein>
    <recommendedName>
        <fullName evidence="7">Lysozyme</fullName>
        <ecNumber evidence="7">3.2.1.17</ecNumber>
    </recommendedName>
</protein>
<dbReference type="InterPro" id="IPR002196">
    <property type="entry name" value="Glyco_hydro_24"/>
</dbReference>
<dbReference type="GO" id="GO:0031640">
    <property type="term" value="P:killing of cells of another organism"/>
    <property type="evidence" value="ECO:0007669"/>
    <property type="project" value="UniProtKB-KW"/>
</dbReference>
<dbReference type="AlphaFoldDB" id="A0AAV4ZCT5"/>
<evidence type="ECO:0000313" key="9">
    <source>
        <dbReference type="EMBL" id="GJD41603.1"/>
    </source>
</evidence>
<keyword evidence="4 7" id="KW-0378">Hydrolase</keyword>
<dbReference type="GO" id="GO:0016998">
    <property type="term" value="P:cell wall macromolecule catabolic process"/>
    <property type="evidence" value="ECO:0007669"/>
    <property type="project" value="InterPro"/>
</dbReference>
<sequence length="224" mass="24081">MDLSAIGHAVLVAREGRRLEAYRDSVGIWTIGIGHTSAAGPPVVTPGLRLTAAECDALFARDVGRFVRTVAAVAPADLPDHAFDALVSLCFNIGEGAFRRSTVVRRLNAGDRAGAAEAILMWNRPASLIPRRRAEYDQFRTPYATALPRARSTDPTAIPRPAGPVMERPEERPGIVPNPAIGSERRPLPRTPSVRAAPPQRSTAPVSAWARLKTSLRALFGARA</sequence>
<dbReference type="GO" id="GO:0003796">
    <property type="term" value="F:lysozyme activity"/>
    <property type="evidence" value="ECO:0007669"/>
    <property type="project" value="UniProtKB-EC"/>
</dbReference>
<comment type="catalytic activity">
    <reaction evidence="1 7">
        <text>Hydrolysis of (1-&gt;4)-beta-linkages between N-acetylmuramic acid and N-acetyl-D-glucosamine residues in a peptidoglycan and between N-acetyl-D-glucosamine residues in chitodextrins.</text>
        <dbReference type="EC" id="3.2.1.17"/>
    </reaction>
</comment>
<dbReference type="RefSeq" id="WP_192216317.1">
    <property type="nucleotide sequence ID" value="NZ_BPQF01000026.1"/>
</dbReference>
<keyword evidence="3 7" id="KW-0081">Bacteriolytic enzyme</keyword>
<dbReference type="InterPro" id="IPR034690">
    <property type="entry name" value="Endolysin_T4_type"/>
</dbReference>
<evidence type="ECO:0000256" key="7">
    <source>
        <dbReference type="RuleBase" id="RU003788"/>
    </source>
</evidence>
<dbReference type="InterPro" id="IPR033907">
    <property type="entry name" value="Endolysin_autolysin"/>
</dbReference>
<dbReference type="CDD" id="cd00737">
    <property type="entry name" value="lyz_endolysin_autolysin"/>
    <property type="match status" value="1"/>
</dbReference>
<evidence type="ECO:0000256" key="6">
    <source>
        <dbReference type="ARBA" id="ARBA00023295"/>
    </source>
</evidence>
<dbReference type="SUPFAM" id="SSF53955">
    <property type="entry name" value="Lysozyme-like"/>
    <property type="match status" value="1"/>
</dbReference>
<reference evidence="9" key="2">
    <citation type="submission" date="2021-08" db="EMBL/GenBank/DDBJ databases">
        <authorList>
            <person name="Tani A."/>
            <person name="Ola A."/>
            <person name="Ogura Y."/>
            <person name="Katsura K."/>
            <person name="Hayashi T."/>
        </authorList>
    </citation>
    <scope>NUCLEOTIDE SEQUENCE</scope>
    <source>
        <strain evidence="9">DSM 21893</strain>
    </source>
</reference>
<evidence type="ECO:0000256" key="5">
    <source>
        <dbReference type="ARBA" id="ARBA00023200"/>
    </source>
</evidence>
<dbReference type="EMBL" id="BPQF01000026">
    <property type="protein sequence ID" value="GJD41603.1"/>
    <property type="molecule type" value="Genomic_DNA"/>
</dbReference>
<gene>
    <name evidence="9" type="ORF">OICFNHDK_4086</name>
</gene>
<reference evidence="9" key="1">
    <citation type="journal article" date="2016" name="Front. Microbiol.">
        <title>Genome Sequence of the Piezophilic, Mesophilic Sulfate-Reducing Bacterium Desulfovibrio indicus J2T.</title>
        <authorList>
            <person name="Cao J."/>
            <person name="Maignien L."/>
            <person name="Shao Z."/>
            <person name="Alain K."/>
            <person name="Jebbar M."/>
        </authorList>
    </citation>
    <scope>NUCLEOTIDE SEQUENCE</scope>
    <source>
        <strain evidence="9">DSM 21893</strain>
    </source>
</reference>
<accession>A0AAV4ZCT5</accession>
<dbReference type="Gene3D" id="1.10.530.40">
    <property type="match status" value="1"/>
</dbReference>
<dbReference type="HAMAP" id="MF_04110">
    <property type="entry name" value="ENDOLYSIN_T4"/>
    <property type="match status" value="1"/>
</dbReference>
<keyword evidence="2 7" id="KW-0929">Antimicrobial</keyword>
<dbReference type="GO" id="GO:0009253">
    <property type="term" value="P:peptidoglycan catabolic process"/>
    <property type="evidence" value="ECO:0007669"/>
    <property type="project" value="InterPro"/>
</dbReference>
<dbReference type="InterPro" id="IPR023347">
    <property type="entry name" value="Lysozyme_dom_sf"/>
</dbReference>
<dbReference type="PANTHER" id="PTHR38107:SF3">
    <property type="entry name" value="LYSOZYME RRRD-RELATED"/>
    <property type="match status" value="1"/>
</dbReference>
<dbReference type="PANTHER" id="PTHR38107">
    <property type="match status" value="1"/>
</dbReference>
<dbReference type="GO" id="GO:0042742">
    <property type="term" value="P:defense response to bacterium"/>
    <property type="evidence" value="ECO:0007669"/>
    <property type="project" value="UniProtKB-KW"/>
</dbReference>
<evidence type="ECO:0000256" key="1">
    <source>
        <dbReference type="ARBA" id="ARBA00000632"/>
    </source>
</evidence>
<dbReference type="EC" id="3.2.1.17" evidence="7"/>
<keyword evidence="5" id="KW-1035">Host cytoplasm</keyword>
<comment type="caution">
    <text evidence="9">The sequence shown here is derived from an EMBL/GenBank/DDBJ whole genome shotgun (WGS) entry which is preliminary data.</text>
</comment>
<dbReference type="Pfam" id="PF00959">
    <property type="entry name" value="Phage_lysozyme"/>
    <property type="match status" value="1"/>
</dbReference>
<feature type="region of interest" description="Disordered" evidence="8">
    <location>
        <begin position="149"/>
        <end position="206"/>
    </location>
</feature>
<evidence type="ECO:0000256" key="8">
    <source>
        <dbReference type="SAM" id="MobiDB-lite"/>
    </source>
</evidence>
<evidence type="ECO:0000256" key="2">
    <source>
        <dbReference type="ARBA" id="ARBA00022529"/>
    </source>
</evidence>
<proteinExistence type="inferred from homology"/>
<evidence type="ECO:0000256" key="3">
    <source>
        <dbReference type="ARBA" id="ARBA00022638"/>
    </source>
</evidence>
<evidence type="ECO:0000256" key="4">
    <source>
        <dbReference type="ARBA" id="ARBA00022801"/>
    </source>
</evidence>
<name>A0AAV4ZCT5_9HYPH</name>
<keyword evidence="10" id="KW-1185">Reference proteome</keyword>
<dbReference type="Proteomes" id="UP001055307">
    <property type="component" value="Unassembled WGS sequence"/>
</dbReference>